<keyword evidence="1" id="KW-0732">Signal</keyword>
<dbReference type="Proteomes" id="UP001054902">
    <property type="component" value="Unassembled WGS sequence"/>
</dbReference>
<keyword evidence="3" id="KW-1185">Reference proteome</keyword>
<accession>A0AAD3D7G1</accession>
<dbReference type="AlphaFoldDB" id="A0AAD3D7G1"/>
<dbReference type="EMBL" id="BLLK01000062">
    <property type="protein sequence ID" value="GFH59243.1"/>
    <property type="molecule type" value="Genomic_DNA"/>
</dbReference>
<feature type="chain" id="PRO_5042053245" description="PS II complex 12 kDa extrinsic protein" evidence="1">
    <location>
        <begin position="19"/>
        <end position="108"/>
    </location>
</feature>
<dbReference type="PROSITE" id="PS51257">
    <property type="entry name" value="PROKAR_LIPOPROTEIN"/>
    <property type="match status" value="1"/>
</dbReference>
<evidence type="ECO:0008006" key="4">
    <source>
        <dbReference type="Google" id="ProtNLM"/>
    </source>
</evidence>
<gene>
    <name evidence="2" type="ORF">CTEN210_15719</name>
</gene>
<sequence>MKVSSLVILAAAVSSCDALAAPSDRRAFMKAASTATAFTVASAPAFAKDAYDLDSGDVVVEPKEKKENKNGGVVTAALGGSVLLSLPFFLPNLMRLAGINNAKNPTLK</sequence>
<organism evidence="2 3">
    <name type="scientific">Chaetoceros tenuissimus</name>
    <dbReference type="NCBI Taxonomy" id="426638"/>
    <lineage>
        <taxon>Eukaryota</taxon>
        <taxon>Sar</taxon>
        <taxon>Stramenopiles</taxon>
        <taxon>Ochrophyta</taxon>
        <taxon>Bacillariophyta</taxon>
        <taxon>Coscinodiscophyceae</taxon>
        <taxon>Chaetocerotophycidae</taxon>
        <taxon>Chaetocerotales</taxon>
        <taxon>Chaetocerotaceae</taxon>
        <taxon>Chaetoceros</taxon>
    </lineage>
</organism>
<feature type="signal peptide" evidence="1">
    <location>
        <begin position="1"/>
        <end position="18"/>
    </location>
</feature>
<reference evidence="2 3" key="1">
    <citation type="journal article" date="2021" name="Sci. Rep.">
        <title>The genome of the diatom Chaetoceros tenuissimus carries an ancient integrated fragment of an extant virus.</title>
        <authorList>
            <person name="Hongo Y."/>
            <person name="Kimura K."/>
            <person name="Takaki Y."/>
            <person name="Yoshida Y."/>
            <person name="Baba S."/>
            <person name="Kobayashi G."/>
            <person name="Nagasaki K."/>
            <person name="Hano T."/>
            <person name="Tomaru Y."/>
        </authorList>
    </citation>
    <scope>NUCLEOTIDE SEQUENCE [LARGE SCALE GENOMIC DNA]</scope>
    <source>
        <strain evidence="2 3">NIES-3715</strain>
    </source>
</reference>
<protein>
    <recommendedName>
        <fullName evidence="4">PS II complex 12 kDa extrinsic protein</fullName>
    </recommendedName>
</protein>
<proteinExistence type="predicted"/>
<evidence type="ECO:0000313" key="3">
    <source>
        <dbReference type="Proteomes" id="UP001054902"/>
    </source>
</evidence>
<evidence type="ECO:0000256" key="1">
    <source>
        <dbReference type="SAM" id="SignalP"/>
    </source>
</evidence>
<name>A0AAD3D7G1_9STRA</name>
<evidence type="ECO:0000313" key="2">
    <source>
        <dbReference type="EMBL" id="GFH59243.1"/>
    </source>
</evidence>
<comment type="caution">
    <text evidence="2">The sequence shown here is derived from an EMBL/GenBank/DDBJ whole genome shotgun (WGS) entry which is preliminary data.</text>
</comment>